<reference evidence="1 2" key="1">
    <citation type="submission" date="2019-10" db="EMBL/GenBank/DDBJ databases">
        <authorList>
            <person name="Palmer J.M."/>
        </authorList>
    </citation>
    <scope>NUCLEOTIDE SEQUENCE [LARGE SCALE GENOMIC DNA]</scope>
    <source>
        <strain evidence="1 2">TWF506</strain>
    </source>
</reference>
<comment type="caution">
    <text evidence="1">The sequence shown here is derived from an EMBL/GenBank/DDBJ whole genome shotgun (WGS) entry which is preliminary data.</text>
</comment>
<dbReference type="EMBL" id="JAVHJM010000010">
    <property type="protein sequence ID" value="KAK6503986.1"/>
    <property type="molecule type" value="Genomic_DNA"/>
</dbReference>
<name>A0AAN8NEK9_9PEZI</name>
<evidence type="ECO:0000313" key="1">
    <source>
        <dbReference type="EMBL" id="KAK6503986.1"/>
    </source>
</evidence>
<organism evidence="1 2">
    <name type="scientific">Arthrobotrys conoides</name>
    <dbReference type="NCBI Taxonomy" id="74498"/>
    <lineage>
        <taxon>Eukaryota</taxon>
        <taxon>Fungi</taxon>
        <taxon>Dikarya</taxon>
        <taxon>Ascomycota</taxon>
        <taxon>Pezizomycotina</taxon>
        <taxon>Orbiliomycetes</taxon>
        <taxon>Orbiliales</taxon>
        <taxon>Orbiliaceae</taxon>
        <taxon>Arthrobotrys</taxon>
    </lineage>
</organism>
<dbReference type="AlphaFoldDB" id="A0AAN8NEK9"/>
<evidence type="ECO:0000313" key="2">
    <source>
        <dbReference type="Proteomes" id="UP001307849"/>
    </source>
</evidence>
<protein>
    <submittedName>
        <fullName evidence="1">Uncharacterized protein</fullName>
    </submittedName>
</protein>
<sequence length="187" mass="21298">MFSSGLRRMPPWSSVIPELSSSMVLGCKESYHLFHASLHLPPDDVCFIFLTSEDVSTEDLEAQVIGRIKLCEGLAKSRGVVYLQTQEVGHTFYTLSRAIRQGFYESTTKPFLLPLSKVQDLVPVLESFIRDFRTQSTAYAEKTEKLRNSRMLRSLNLLGEAVTHTKINEHGIVTILTQNFPQKYNKR</sequence>
<gene>
    <name evidence="1" type="ORF">TWF506_002203</name>
</gene>
<accession>A0AAN8NEK9</accession>
<keyword evidence="2" id="KW-1185">Reference proteome</keyword>
<proteinExistence type="predicted"/>
<dbReference type="Proteomes" id="UP001307849">
    <property type="component" value="Unassembled WGS sequence"/>
</dbReference>